<reference evidence="2 3" key="1">
    <citation type="submission" date="2020-04" db="EMBL/GenBank/DDBJ databases">
        <authorList>
            <person name="Eleanor S.I."/>
            <person name="Danny K.W."/>
            <person name="Hallah B.M."/>
            <person name="Joshua A.M."/>
            <person name="Shaffer C.D."/>
            <person name="Weston-Hafer K.A."/>
            <person name="Garlena R.A."/>
            <person name="Russell D.A."/>
            <person name="Pope W.H."/>
            <person name="Jacobs-Sera D."/>
            <person name="Hatfull G.F."/>
        </authorList>
    </citation>
    <scope>NUCLEOTIDE SEQUENCE [LARGE SCALE GENOMIC DNA]</scope>
</reference>
<keyword evidence="3" id="KW-1185">Reference proteome</keyword>
<dbReference type="GeneID" id="64471495"/>
<evidence type="ECO:0000313" key="3">
    <source>
        <dbReference type="Proteomes" id="UP000501455"/>
    </source>
</evidence>
<name>A0A6M3SY31_9CAUD</name>
<protein>
    <submittedName>
        <fullName evidence="2">Uncharacterized protein</fullName>
    </submittedName>
</protein>
<feature type="region of interest" description="Disordered" evidence="1">
    <location>
        <begin position="178"/>
        <end position="274"/>
    </location>
</feature>
<feature type="compositionally biased region" description="Low complexity" evidence="1">
    <location>
        <begin position="196"/>
        <end position="214"/>
    </location>
</feature>
<organism evidence="2 3">
    <name type="scientific">Streptomyces phage Issmi</name>
    <dbReference type="NCBI Taxonomy" id="2725628"/>
    <lineage>
        <taxon>Viruses</taxon>
        <taxon>Duplodnaviria</taxon>
        <taxon>Heunggongvirae</taxon>
        <taxon>Uroviricota</taxon>
        <taxon>Caudoviricetes</taxon>
        <taxon>Arquatrovirinae</taxon>
        <taxon>Caelumvirus</taxon>
        <taxon>Caelumvirus issmi</taxon>
    </lineage>
</organism>
<feature type="compositionally biased region" description="Basic and acidic residues" evidence="1">
    <location>
        <begin position="247"/>
        <end position="264"/>
    </location>
</feature>
<accession>A0A6M3SY31</accession>
<dbReference type="KEGG" id="vg:64471495"/>
<dbReference type="EMBL" id="MT310863">
    <property type="protein sequence ID" value="QJD50677.1"/>
    <property type="molecule type" value="Genomic_DNA"/>
</dbReference>
<dbReference type="Proteomes" id="UP000501455">
    <property type="component" value="Segment"/>
</dbReference>
<gene>
    <name evidence="2" type="primary">31</name>
    <name evidence="2" type="ORF">SEA_ISSMI_31</name>
</gene>
<evidence type="ECO:0000313" key="2">
    <source>
        <dbReference type="EMBL" id="QJD50677.1"/>
    </source>
</evidence>
<dbReference type="RefSeq" id="YP_010055564.1">
    <property type="nucleotide sequence ID" value="NC_054667.1"/>
</dbReference>
<evidence type="ECO:0000256" key="1">
    <source>
        <dbReference type="SAM" id="MobiDB-lite"/>
    </source>
</evidence>
<sequence length="274" mass="29355">MGLTDGELSLRGPFVPADEDVPHEGALPDLYRLGFDRGAGAWQARYVTPDGLIVLLVDEDECDFHIDARPGYKASEMRAVLELARSRGLEPLDDDECEPEILEDGTVRIYLATMHPAPASAPAPVVEVAVEKSRKRAARRSTYAFALAASVAVALLMPSPLHHHYPEAVTQVFSGNEEADVSDTVPMSSNEGELSGPDSQGAPAGQAPASQPVGTQGRLGTTSRRSALWGETAGTHPDYNLHRLHRGQVEPDRLAEPHGSDRGHAPARPARKGP</sequence>
<proteinExistence type="predicted"/>